<evidence type="ECO:0000256" key="1">
    <source>
        <dbReference type="ARBA" id="ARBA00004604"/>
    </source>
</evidence>
<dbReference type="AlphaFoldDB" id="A0A0K2UKM6"/>
<dbReference type="OrthoDB" id="5414888at2759"/>
<dbReference type="Pfam" id="PF08625">
    <property type="entry name" value="Utp13"/>
    <property type="match status" value="1"/>
</dbReference>
<accession>A0A0K2UKM6</accession>
<dbReference type="Gene3D" id="2.130.10.10">
    <property type="entry name" value="YVTN repeat-like/Quinoprotein amine dehydrogenase"/>
    <property type="match status" value="3"/>
</dbReference>
<dbReference type="PANTHER" id="PTHR19854:SF15">
    <property type="entry name" value="TRANSDUCIN BETA-LIKE PROTEIN 3"/>
    <property type="match status" value="1"/>
</dbReference>
<feature type="repeat" description="WD" evidence="5">
    <location>
        <begin position="339"/>
        <end position="378"/>
    </location>
</feature>
<dbReference type="PANTHER" id="PTHR19854">
    <property type="entry name" value="TRANSDUCIN BETA-LIKE 3"/>
    <property type="match status" value="1"/>
</dbReference>
<dbReference type="SMART" id="SM00320">
    <property type="entry name" value="WD40"/>
    <property type="match status" value="12"/>
</dbReference>
<proteinExistence type="predicted"/>
<keyword evidence="3" id="KW-0677">Repeat</keyword>
<name>A0A0K2UKM6_LEPSM</name>
<feature type="repeat" description="WD" evidence="5">
    <location>
        <begin position="427"/>
        <end position="468"/>
    </location>
</feature>
<dbReference type="PRINTS" id="PR00320">
    <property type="entry name" value="GPROTEINBRPT"/>
</dbReference>
<dbReference type="InterPro" id="IPR013934">
    <property type="entry name" value="Utp13_C"/>
</dbReference>
<dbReference type="GO" id="GO:0034511">
    <property type="term" value="F:U3 snoRNA binding"/>
    <property type="evidence" value="ECO:0007669"/>
    <property type="project" value="TreeGrafter"/>
</dbReference>
<dbReference type="PROSITE" id="PS50294">
    <property type="entry name" value="WD_REPEATS_REGION"/>
    <property type="match status" value="2"/>
</dbReference>
<dbReference type="SUPFAM" id="SSF50978">
    <property type="entry name" value="WD40 repeat-like"/>
    <property type="match status" value="2"/>
</dbReference>
<evidence type="ECO:0000259" key="6">
    <source>
        <dbReference type="Pfam" id="PF08625"/>
    </source>
</evidence>
<sequence>MKNSVKFVVSESQEPKLSIGGAIRILDESQIACFQNGAVNILQLSDGSLIQTLKFDEDDVAYCLTTLGDKLWTGHKSGLVREHSNGQEMRHWNPKHTNPLIHLAIDKADFISVSADRIIKHWDLLGEGVTCKGVFRGCVSLPTVVLIGNNQLFVGTDSGKIHIWTLDIKSSPLITLEKHYSTVDRILLSDDYLFTYSRDKIIVSWDKKNAYKHLKVVPTLTDIHSLELYNENFLIAGDNEANLRLYHQHDLKVTDLDRKIDENSFELGPIREIIKVKDGLLFVQDGLFSILDDNGLKTFPTNVYEILDLLILQDKYLVTAHNSPDFNVYNIALNTHKLVRGHNEAIVALSGRDNMILSGSKDKTAILWKLNDNLDIEMLGVCKGHATSVTSVAFNSLTCFFTISKDSVLKVWSYTDSIQSHKTILAHEGSKGEVNSLDLSVDGRLLATGAMDKTAKIWNTVSLEVVATLTGHRRGIWCVKFSEFDKILLTSSTDGNVKIWELNGFSCLKTLQGHESSVLKCGFYNKSTIMSVSSDGLLKLWNTESGECAGTFDGHEDQVWACYSMENCIYTGGADGRLLKWNDITEESNLEEIEAKQKQIKKEQSLDNFFQQKNWVKAFKYSIRMNKPRRALSALVALYENDELESAFESLSPKERNTLTGLVSNWNTFGQHAFASSVALNALIKSDNFIEKDHDSKTVASLLSYSKKHLERIRNLERRLAVVDLLVDTMK</sequence>
<dbReference type="CDD" id="cd00200">
    <property type="entry name" value="WD40"/>
    <property type="match status" value="1"/>
</dbReference>
<dbReference type="GO" id="GO:0032040">
    <property type="term" value="C:small-subunit processome"/>
    <property type="evidence" value="ECO:0007669"/>
    <property type="project" value="InterPro"/>
</dbReference>
<comment type="subcellular location">
    <subcellularLocation>
        <location evidence="1">Nucleus</location>
        <location evidence="1">Nucleolus</location>
    </subcellularLocation>
</comment>
<keyword evidence="2 5" id="KW-0853">WD repeat</keyword>
<evidence type="ECO:0000256" key="2">
    <source>
        <dbReference type="ARBA" id="ARBA00022574"/>
    </source>
</evidence>
<feature type="repeat" description="WD" evidence="5">
    <location>
        <begin position="469"/>
        <end position="510"/>
    </location>
</feature>
<dbReference type="InterPro" id="IPR001680">
    <property type="entry name" value="WD40_rpt"/>
</dbReference>
<evidence type="ECO:0000256" key="3">
    <source>
        <dbReference type="ARBA" id="ARBA00022737"/>
    </source>
</evidence>
<dbReference type="GO" id="GO:0000480">
    <property type="term" value="P:endonucleolytic cleavage in 5'-ETS of tricistronic rRNA transcript (SSU-rRNA, 5.8S rRNA, LSU-rRNA)"/>
    <property type="evidence" value="ECO:0007669"/>
    <property type="project" value="TreeGrafter"/>
</dbReference>
<dbReference type="PROSITE" id="PS00678">
    <property type="entry name" value="WD_REPEATS_1"/>
    <property type="match status" value="2"/>
</dbReference>
<evidence type="ECO:0000256" key="4">
    <source>
        <dbReference type="ARBA" id="ARBA00023242"/>
    </source>
</evidence>
<reference evidence="7" key="1">
    <citation type="submission" date="2014-05" db="EMBL/GenBank/DDBJ databases">
        <authorList>
            <person name="Chronopoulou M."/>
        </authorList>
    </citation>
    <scope>NUCLEOTIDE SEQUENCE</scope>
    <source>
        <tissue evidence="7">Whole organism</tissue>
    </source>
</reference>
<evidence type="ECO:0000313" key="7">
    <source>
        <dbReference type="EMBL" id="CDW38793.1"/>
    </source>
</evidence>
<evidence type="ECO:0000256" key="5">
    <source>
        <dbReference type="PROSITE-ProRule" id="PRU00221"/>
    </source>
</evidence>
<dbReference type="GO" id="GO:0000472">
    <property type="term" value="P:endonucleolytic cleavage to generate mature 5'-end of SSU-rRNA from (SSU-rRNA, 5.8S rRNA, LSU-rRNA)"/>
    <property type="evidence" value="ECO:0007669"/>
    <property type="project" value="TreeGrafter"/>
</dbReference>
<dbReference type="Pfam" id="PF00400">
    <property type="entry name" value="WD40"/>
    <property type="match status" value="6"/>
</dbReference>
<feature type="repeat" description="WD" evidence="5">
    <location>
        <begin position="382"/>
        <end position="422"/>
    </location>
</feature>
<dbReference type="InterPro" id="IPR019775">
    <property type="entry name" value="WD40_repeat_CS"/>
</dbReference>
<protein>
    <submittedName>
        <fullName evidence="7">Transducin betalike protein 3like [Metaseiulus occidentalis]</fullName>
    </submittedName>
</protein>
<dbReference type="InterPro" id="IPR015943">
    <property type="entry name" value="WD40/YVTN_repeat-like_dom_sf"/>
</dbReference>
<dbReference type="OMA" id="WNDITEE"/>
<dbReference type="InterPro" id="IPR036322">
    <property type="entry name" value="WD40_repeat_dom_sf"/>
</dbReference>
<feature type="repeat" description="WD" evidence="5">
    <location>
        <begin position="511"/>
        <end position="551"/>
    </location>
</feature>
<organism evidence="7">
    <name type="scientific">Lepeophtheirus salmonis</name>
    <name type="common">Salmon louse</name>
    <name type="synonym">Caligus salmonis</name>
    <dbReference type="NCBI Taxonomy" id="72036"/>
    <lineage>
        <taxon>Eukaryota</taxon>
        <taxon>Metazoa</taxon>
        <taxon>Ecdysozoa</taxon>
        <taxon>Arthropoda</taxon>
        <taxon>Crustacea</taxon>
        <taxon>Multicrustacea</taxon>
        <taxon>Hexanauplia</taxon>
        <taxon>Copepoda</taxon>
        <taxon>Siphonostomatoida</taxon>
        <taxon>Caligidae</taxon>
        <taxon>Lepeophtheirus</taxon>
    </lineage>
</organism>
<dbReference type="EMBL" id="HACA01021432">
    <property type="protein sequence ID" value="CDW38793.1"/>
    <property type="molecule type" value="Transcribed_RNA"/>
</dbReference>
<dbReference type="PROSITE" id="PS50082">
    <property type="entry name" value="WD_REPEATS_2"/>
    <property type="match status" value="5"/>
</dbReference>
<keyword evidence="4" id="KW-0539">Nucleus</keyword>
<feature type="domain" description="U3 small nucleolar RNA-associated protein 13 C-terminal" evidence="6">
    <location>
        <begin position="603"/>
        <end position="730"/>
    </location>
</feature>
<dbReference type="InterPro" id="IPR020472">
    <property type="entry name" value="WD40_PAC1"/>
</dbReference>
<dbReference type="GO" id="GO:0030686">
    <property type="term" value="C:90S preribosome"/>
    <property type="evidence" value="ECO:0007669"/>
    <property type="project" value="TreeGrafter"/>
</dbReference>